<evidence type="ECO:0000256" key="3">
    <source>
        <dbReference type="ARBA" id="ARBA00022490"/>
    </source>
</evidence>
<comment type="catalytic activity">
    <reaction evidence="8">
        <text>L-proline + NAD(+) = (S)-1-pyrroline-5-carboxylate + NADH + 2 H(+)</text>
        <dbReference type="Rhea" id="RHEA:14105"/>
        <dbReference type="ChEBI" id="CHEBI:15378"/>
        <dbReference type="ChEBI" id="CHEBI:17388"/>
        <dbReference type="ChEBI" id="CHEBI:57540"/>
        <dbReference type="ChEBI" id="CHEBI:57945"/>
        <dbReference type="ChEBI" id="CHEBI:60039"/>
        <dbReference type="EC" id="1.5.1.2"/>
    </reaction>
</comment>
<dbReference type="PANTHER" id="PTHR11645">
    <property type="entry name" value="PYRROLINE-5-CARBOXYLATE REDUCTASE"/>
    <property type="match status" value="1"/>
</dbReference>
<dbReference type="PANTHER" id="PTHR11645:SF0">
    <property type="entry name" value="PYRROLINE-5-CARBOXYLATE REDUCTASE 3"/>
    <property type="match status" value="1"/>
</dbReference>
<dbReference type="EC" id="1.5.1.2" evidence="8 9"/>
<feature type="domain" description="Pyrroline-5-carboxylate reductase catalytic N-terminal" evidence="12">
    <location>
        <begin position="54"/>
        <end position="149"/>
    </location>
</feature>
<keyword evidence="6 8" id="KW-0521">NADP</keyword>
<proteinExistence type="inferred from homology"/>
<dbReference type="HAMAP" id="MF_01925">
    <property type="entry name" value="P5C_reductase"/>
    <property type="match status" value="1"/>
</dbReference>
<keyword evidence="7 8" id="KW-0560">Oxidoreductase</keyword>
<dbReference type="FunFam" id="3.40.50.720:FF:000190">
    <property type="entry name" value="Pyrroline-5-carboxylate reductase"/>
    <property type="match status" value="1"/>
</dbReference>
<evidence type="ECO:0000256" key="10">
    <source>
        <dbReference type="PIRSR" id="PIRSR000193-1"/>
    </source>
</evidence>
<evidence type="ECO:0000256" key="9">
    <source>
        <dbReference type="NCBIfam" id="TIGR00112"/>
    </source>
</evidence>
<dbReference type="InterPro" id="IPR000304">
    <property type="entry name" value="Pyrroline-COOH_reductase"/>
</dbReference>
<dbReference type="SUPFAM" id="SSF48179">
    <property type="entry name" value="6-phosphogluconate dehydrogenase C-terminal domain-like"/>
    <property type="match status" value="1"/>
</dbReference>
<feature type="binding site" evidence="10">
    <location>
        <begin position="120"/>
        <end position="123"/>
    </location>
    <ligand>
        <name>NADP(+)</name>
        <dbReference type="ChEBI" id="CHEBI:58349"/>
    </ligand>
</feature>
<comment type="similarity">
    <text evidence="2 8 11">Belongs to the pyrroline-5-carboxylate reductase family.</text>
</comment>
<name>A0A5C6B485_9PLAN</name>
<dbReference type="Proteomes" id="UP000320735">
    <property type="component" value="Unassembled WGS sequence"/>
</dbReference>
<evidence type="ECO:0000256" key="7">
    <source>
        <dbReference type="ARBA" id="ARBA00023002"/>
    </source>
</evidence>
<accession>A0A5C6B485</accession>
<comment type="subcellular location">
    <subcellularLocation>
        <location evidence="1 8">Cytoplasm</location>
    </subcellularLocation>
</comment>
<dbReference type="InterPro" id="IPR028939">
    <property type="entry name" value="P5C_Rdtase_cat_N"/>
</dbReference>
<sequence>MKSLSPLIVYKTAPAAMGYRALSEICGTRILNGNITLGDNLDQGIQKMGEAQPRIGFIGAGRMATALAAGLTTAKITAASEIIASDVLAEGRQRFSDTTGAAVTESNADVFAAAEIVFVAVKPQSLPSLLNEIQPYIKPQHLLISIAAGVAMETFLEVLGTDARLVRVMPNTPCLVGASASAFSLGGAATTEDGALVHRLLSAVGVAVEVPESLLDAVTGLSGSGPAYGYLMIEALSDGGVRMGLPRDIATTLAAQTLLGAAKMVLETGQHPGALKDAVTSPGGTTIAGLHALENGGFRGTVINAVEAATRRSQELGK</sequence>
<dbReference type="Pfam" id="PF03807">
    <property type="entry name" value="F420_oxidored"/>
    <property type="match status" value="1"/>
</dbReference>
<keyword evidence="3 8" id="KW-0963">Cytoplasm</keyword>
<dbReference type="InterPro" id="IPR036291">
    <property type="entry name" value="NAD(P)-bd_dom_sf"/>
</dbReference>
<protein>
    <recommendedName>
        <fullName evidence="8 9">Pyrroline-5-carboxylate reductase</fullName>
        <shortName evidence="8">P5C reductase</shortName>
        <shortName evidence="8">P5CR</shortName>
        <ecNumber evidence="8 9">1.5.1.2</ecNumber>
    </recommendedName>
    <alternativeName>
        <fullName evidence="8">PCA reductase</fullName>
    </alternativeName>
</protein>
<dbReference type="GO" id="GO:0004735">
    <property type="term" value="F:pyrroline-5-carboxylate reductase activity"/>
    <property type="evidence" value="ECO:0007669"/>
    <property type="project" value="UniProtKB-UniRule"/>
</dbReference>
<dbReference type="GO" id="GO:0055129">
    <property type="term" value="P:L-proline biosynthetic process"/>
    <property type="evidence" value="ECO:0007669"/>
    <property type="project" value="UniProtKB-UniRule"/>
</dbReference>
<dbReference type="PROSITE" id="PS00521">
    <property type="entry name" value="P5CR"/>
    <property type="match status" value="1"/>
</dbReference>
<organism evidence="14 15">
    <name type="scientific">Symmachiella macrocystis</name>
    <dbReference type="NCBI Taxonomy" id="2527985"/>
    <lineage>
        <taxon>Bacteria</taxon>
        <taxon>Pseudomonadati</taxon>
        <taxon>Planctomycetota</taxon>
        <taxon>Planctomycetia</taxon>
        <taxon>Planctomycetales</taxon>
        <taxon>Planctomycetaceae</taxon>
        <taxon>Symmachiella</taxon>
    </lineage>
</organism>
<feature type="binding site" evidence="10">
    <location>
        <position position="107"/>
    </location>
    <ligand>
        <name>NADPH</name>
        <dbReference type="ChEBI" id="CHEBI:57783"/>
    </ligand>
</feature>
<dbReference type="PIRSF" id="PIRSF000193">
    <property type="entry name" value="Pyrrol-5-carb_rd"/>
    <property type="match status" value="1"/>
</dbReference>
<evidence type="ECO:0000256" key="2">
    <source>
        <dbReference type="ARBA" id="ARBA00005525"/>
    </source>
</evidence>
<comment type="pathway">
    <text evidence="8 11">Amino-acid biosynthesis; L-proline biosynthesis; L-proline from L-glutamate 5-semialdehyde: step 1/1.</text>
</comment>
<evidence type="ECO:0000256" key="8">
    <source>
        <dbReference type="HAMAP-Rule" id="MF_01925"/>
    </source>
</evidence>
<evidence type="ECO:0000256" key="4">
    <source>
        <dbReference type="ARBA" id="ARBA00022605"/>
    </source>
</evidence>
<comment type="catalytic activity">
    <reaction evidence="8 11">
        <text>L-proline + NADP(+) = (S)-1-pyrroline-5-carboxylate + NADPH + 2 H(+)</text>
        <dbReference type="Rhea" id="RHEA:14109"/>
        <dbReference type="ChEBI" id="CHEBI:15378"/>
        <dbReference type="ChEBI" id="CHEBI:17388"/>
        <dbReference type="ChEBI" id="CHEBI:57783"/>
        <dbReference type="ChEBI" id="CHEBI:58349"/>
        <dbReference type="ChEBI" id="CHEBI:60039"/>
        <dbReference type="EC" id="1.5.1.2"/>
    </reaction>
</comment>
<dbReference type="Pfam" id="PF14748">
    <property type="entry name" value="P5CR_dimer"/>
    <property type="match status" value="1"/>
</dbReference>
<evidence type="ECO:0000313" key="15">
    <source>
        <dbReference type="Proteomes" id="UP000320735"/>
    </source>
</evidence>
<dbReference type="GO" id="GO:0005737">
    <property type="term" value="C:cytoplasm"/>
    <property type="evidence" value="ECO:0007669"/>
    <property type="project" value="UniProtKB-SubCell"/>
</dbReference>
<evidence type="ECO:0000259" key="12">
    <source>
        <dbReference type="Pfam" id="PF03807"/>
    </source>
</evidence>
<gene>
    <name evidence="8 14" type="primary">proC</name>
    <name evidence="14" type="ORF">CA54_55200</name>
</gene>
<dbReference type="AlphaFoldDB" id="A0A5C6B485"/>
<evidence type="ECO:0000256" key="5">
    <source>
        <dbReference type="ARBA" id="ARBA00022650"/>
    </source>
</evidence>
<keyword evidence="4 8" id="KW-0028">Amino-acid biosynthesis</keyword>
<dbReference type="EMBL" id="SJPP01000003">
    <property type="protein sequence ID" value="TWU07115.1"/>
    <property type="molecule type" value="Genomic_DNA"/>
</dbReference>
<feature type="binding site" evidence="10">
    <location>
        <begin position="58"/>
        <end position="63"/>
    </location>
    <ligand>
        <name>NADP(+)</name>
        <dbReference type="ChEBI" id="CHEBI:58349"/>
    </ligand>
</feature>
<keyword evidence="15" id="KW-1185">Reference proteome</keyword>
<evidence type="ECO:0000259" key="13">
    <source>
        <dbReference type="Pfam" id="PF14748"/>
    </source>
</evidence>
<comment type="function">
    <text evidence="8">Catalyzes the reduction of 1-pyrroline-5-carboxylate (PCA) to L-proline.</text>
</comment>
<dbReference type="InterPro" id="IPR053790">
    <property type="entry name" value="P5CR-like_CS"/>
</dbReference>
<dbReference type="NCBIfam" id="TIGR00112">
    <property type="entry name" value="proC"/>
    <property type="match status" value="1"/>
</dbReference>
<evidence type="ECO:0000256" key="11">
    <source>
        <dbReference type="RuleBase" id="RU003903"/>
    </source>
</evidence>
<evidence type="ECO:0000256" key="1">
    <source>
        <dbReference type="ARBA" id="ARBA00004496"/>
    </source>
</evidence>
<dbReference type="InterPro" id="IPR008927">
    <property type="entry name" value="6-PGluconate_DH-like_C_sf"/>
</dbReference>
<evidence type="ECO:0000313" key="14">
    <source>
        <dbReference type="EMBL" id="TWU07115.1"/>
    </source>
</evidence>
<dbReference type="InterPro" id="IPR029036">
    <property type="entry name" value="P5CR_dimer"/>
</dbReference>
<comment type="caution">
    <text evidence="14">The sequence shown here is derived from an EMBL/GenBank/DDBJ whole genome shotgun (WGS) entry which is preliminary data.</text>
</comment>
<dbReference type="SUPFAM" id="SSF51735">
    <property type="entry name" value="NAD(P)-binding Rossmann-fold domains"/>
    <property type="match status" value="1"/>
</dbReference>
<dbReference type="Gene3D" id="3.40.50.720">
    <property type="entry name" value="NAD(P)-binding Rossmann-like Domain"/>
    <property type="match status" value="1"/>
</dbReference>
<dbReference type="FunFam" id="1.10.3730.10:FF:000001">
    <property type="entry name" value="Pyrroline-5-carboxylate reductase"/>
    <property type="match status" value="1"/>
</dbReference>
<reference evidence="14 15" key="1">
    <citation type="submission" date="2019-02" db="EMBL/GenBank/DDBJ databases">
        <title>Deep-cultivation of Planctomycetes and their phenomic and genomic characterization uncovers novel biology.</title>
        <authorList>
            <person name="Wiegand S."/>
            <person name="Jogler M."/>
            <person name="Boedeker C."/>
            <person name="Pinto D."/>
            <person name="Vollmers J."/>
            <person name="Rivas-Marin E."/>
            <person name="Kohn T."/>
            <person name="Peeters S.H."/>
            <person name="Heuer A."/>
            <person name="Rast P."/>
            <person name="Oberbeckmann S."/>
            <person name="Bunk B."/>
            <person name="Jeske O."/>
            <person name="Meyerdierks A."/>
            <person name="Storesund J.E."/>
            <person name="Kallscheuer N."/>
            <person name="Luecker S."/>
            <person name="Lage O.M."/>
            <person name="Pohl T."/>
            <person name="Merkel B.J."/>
            <person name="Hornburger P."/>
            <person name="Mueller R.-W."/>
            <person name="Bruemmer F."/>
            <person name="Labrenz M."/>
            <person name="Spormann A.M."/>
            <person name="Op Den Camp H."/>
            <person name="Overmann J."/>
            <person name="Amann R."/>
            <person name="Jetten M.S.M."/>
            <person name="Mascher T."/>
            <person name="Medema M.H."/>
            <person name="Devos D.P."/>
            <person name="Kaster A.-K."/>
            <person name="Ovreas L."/>
            <person name="Rohde M."/>
            <person name="Galperin M.Y."/>
            <person name="Jogler C."/>
        </authorList>
    </citation>
    <scope>NUCLEOTIDE SEQUENCE [LARGE SCALE GENOMIC DNA]</scope>
    <source>
        <strain evidence="14 15">CA54</strain>
    </source>
</reference>
<dbReference type="UniPathway" id="UPA00098">
    <property type="reaction ID" value="UER00361"/>
</dbReference>
<feature type="domain" description="Pyrroline-5-carboxylate reductase dimerisation" evidence="13">
    <location>
        <begin position="212"/>
        <end position="316"/>
    </location>
</feature>
<dbReference type="Gene3D" id="1.10.3730.10">
    <property type="entry name" value="ProC C-terminal domain-like"/>
    <property type="match status" value="1"/>
</dbReference>
<evidence type="ECO:0000256" key="6">
    <source>
        <dbReference type="ARBA" id="ARBA00022857"/>
    </source>
</evidence>
<keyword evidence="5 8" id="KW-0641">Proline biosynthesis</keyword>